<protein>
    <submittedName>
        <fullName evidence="9">Cellobiose transport system permease protein</fullName>
    </submittedName>
</protein>
<dbReference type="GO" id="GO:0005886">
    <property type="term" value="C:plasma membrane"/>
    <property type="evidence" value="ECO:0007669"/>
    <property type="project" value="UniProtKB-SubCell"/>
</dbReference>
<sequence>MTLRDRLARLDIAGAPYLFIAPFFILFGIFGLFPLGYTLWVSLHDWSLLAGDQGFVGLANYSELLGDDYFWNSLLNTFAIFLIATIPQILMALGLAQVLNTSLRAITFWRMGVVLPIVTSVAAVGIIFSMIFARDFGLANWLLSLVGVDPIAWNQERLPSWIAIATMVDWRWTGYNALILLAALQAVPKELYESARLDGAGAVRQWWSITIPMLRPTLVFVVTVATIGGIQLFTEPLLFNPGANAITGGELRQFQTSTMYLVEEAFTGQRFGYASTIAWALFIVIVLVSLINSVIVRRIRSVD</sequence>
<keyword evidence="5 7" id="KW-1133">Transmembrane helix</keyword>
<feature type="transmembrane region" description="Helical" evidence="7">
    <location>
        <begin position="74"/>
        <end position="96"/>
    </location>
</feature>
<keyword evidence="4 7" id="KW-0812">Transmembrane</keyword>
<reference evidence="9 10" key="1">
    <citation type="submission" date="2017-11" db="EMBL/GenBank/DDBJ databases">
        <title>Genomic Encyclopedia of Archaeal and Bacterial Type Strains, Phase II (KMG-II): From Individual Species to Whole Genera.</title>
        <authorList>
            <person name="Goeker M."/>
        </authorList>
    </citation>
    <scope>NUCLEOTIDE SEQUENCE [LARGE SCALE GENOMIC DNA]</scope>
    <source>
        <strain evidence="9 10">DSM 27763</strain>
    </source>
</reference>
<evidence type="ECO:0000259" key="8">
    <source>
        <dbReference type="PROSITE" id="PS50928"/>
    </source>
</evidence>
<dbReference type="PANTHER" id="PTHR30193:SF37">
    <property type="entry name" value="INNER MEMBRANE ABC TRANSPORTER PERMEASE PROTEIN YCJO"/>
    <property type="match status" value="1"/>
</dbReference>
<comment type="subcellular location">
    <subcellularLocation>
        <location evidence="1 7">Cell membrane</location>
        <topology evidence="1 7">Multi-pass membrane protein</topology>
    </subcellularLocation>
</comment>
<dbReference type="InterPro" id="IPR035906">
    <property type="entry name" value="MetI-like_sf"/>
</dbReference>
<evidence type="ECO:0000256" key="6">
    <source>
        <dbReference type="ARBA" id="ARBA00023136"/>
    </source>
</evidence>
<proteinExistence type="inferred from homology"/>
<feature type="transmembrane region" description="Helical" evidence="7">
    <location>
        <begin position="108"/>
        <end position="133"/>
    </location>
</feature>
<feature type="transmembrane region" description="Helical" evidence="7">
    <location>
        <begin position="213"/>
        <end position="233"/>
    </location>
</feature>
<feature type="transmembrane region" description="Helical" evidence="7">
    <location>
        <begin position="12"/>
        <end position="37"/>
    </location>
</feature>
<evidence type="ECO:0000256" key="3">
    <source>
        <dbReference type="ARBA" id="ARBA00022475"/>
    </source>
</evidence>
<organism evidence="9 10">
    <name type="scientific">Mumia flava</name>
    <dbReference type="NCBI Taxonomy" id="1348852"/>
    <lineage>
        <taxon>Bacteria</taxon>
        <taxon>Bacillati</taxon>
        <taxon>Actinomycetota</taxon>
        <taxon>Actinomycetes</taxon>
        <taxon>Propionibacteriales</taxon>
        <taxon>Nocardioidaceae</taxon>
        <taxon>Mumia</taxon>
    </lineage>
</organism>
<feature type="domain" description="ABC transmembrane type-1" evidence="8">
    <location>
        <begin position="74"/>
        <end position="292"/>
    </location>
</feature>
<keyword evidence="3" id="KW-1003">Cell membrane</keyword>
<dbReference type="Proteomes" id="UP000230842">
    <property type="component" value="Unassembled WGS sequence"/>
</dbReference>
<evidence type="ECO:0000313" key="10">
    <source>
        <dbReference type="Proteomes" id="UP000230842"/>
    </source>
</evidence>
<dbReference type="InterPro" id="IPR051393">
    <property type="entry name" value="ABC_transporter_permease"/>
</dbReference>
<dbReference type="AlphaFoldDB" id="A0A2M9BIX7"/>
<keyword evidence="10" id="KW-1185">Reference proteome</keyword>
<dbReference type="GO" id="GO:0055085">
    <property type="term" value="P:transmembrane transport"/>
    <property type="evidence" value="ECO:0007669"/>
    <property type="project" value="InterPro"/>
</dbReference>
<evidence type="ECO:0000256" key="2">
    <source>
        <dbReference type="ARBA" id="ARBA00022448"/>
    </source>
</evidence>
<evidence type="ECO:0000256" key="7">
    <source>
        <dbReference type="RuleBase" id="RU363032"/>
    </source>
</evidence>
<dbReference type="RefSeq" id="WP_100414796.1">
    <property type="nucleotide sequence ID" value="NZ_PGEZ01000001.1"/>
</dbReference>
<dbReference type="CDD" id="cd06261">
    <property type="entry name" value="TM_PBP2"/>
    <property type="match status" value="1"/>
</dbReference>
<dbReference type="EMBL" id="PGEZ01000001">
    <property type="protein sequence ID" value="PJJ57893.1"/>
    <property type="molecule type" value="Genomic_DNA"/>
</dbReference>
<feature type="transmembrane region" description="Helical" evidence="7">
    <location>
        <begin position="277"/>
        <end position="296"/>
    </location>
</feature>
<keyword evidence="2 7" id="KW-0813">Transport</keyword>
<dbReference type="Gene3D" id="1.10.3720.10">
    <property type="entry name" value="MetI-like"/>
    <property type="match status" value="1"/>
</dbReference>
<dbReference type="InterPro" id="IPR000515">
    <property type="entry name" value="MetI-like"/>
</dbReference>
<dbReference type="PANTHER" id="PTHR30193">
    <property type="entry name" value="ABC TRANSPORTER PERMEASE PROTEIN"/>
    <property type="match status" value="1"/>
</dbReference>
<evidence type="ECO:0000256" key="1">
    <source>
        <dbReference type="ARBA" id="ARBA00004651"/>
    </source>
</evidence>
<gene>
    <name evidence="9" type="ORF">CLV56_2132</name>
</gene>
<evidence type="ECO:0000256" key="4">
    <source>
        <dbReference type="ARBA" id="ARBA00022692"/>
    </source>
</evidence>
<comment type="similarity">
    <text evidence="7">Belongs to the binding-protein-dependent transport system permease family.</text>
</comment>
<evidence type="ECO:0000313" key="9">
    <source>
        <dbReference type="EMBL" id="PJJ57893.1"/>
    </source>
</evidence>
<dbReference type="Pfam" id="PF00528">
    <property type="entry name" value="BPD_transp_1"/>
    <property type="match status" value="1"/>
</dbReference>
<dbReference type="OrthoDB" id="9804439at2"/>
<accession>A0A2M9BIX7</accession>
<keyword evidence="6 7" id="KW-0472">Membrane</keyword>
<evidence type="ECO:0000256" key="5">
    <source>
        <dbReference type="ARBA" id="ARBA00022989"/>
    </source>
</evidence>
<name>A0A2M9BIX7_9ACTN</name>
<comment type="caution">
    <text evidence="9">The sequence shown here is derived from an EMBL/GenBank/DDBJ whole genome shotgun (WGS) entry which is preliminary data.</text>
</comment>
<dbReference type="PROSITE" id="PS50928">
    <property type="entry name" value="ABC_TM1"/>
    <property type="match status" value="1"/>
</dbReference>
<dbReference type="SUPFAM" id="SSF161098">
    <property type="entry name" value="MetI-like"/>
    <property type="match status" value="1"/>
</dbReference>